<dbReference type="EC" id="3.4.21.-" evidence="2"/>
<dbReference type="Gene3D" id="2.40.10.10">
    <property type="entry name" value="Trypsin-like serine proteases"/>
    <property type="match status" value="2"/>
</dbReference>
<accession>A0ABV5IJW3</accession>
<keyword evidence="2" id="KW-0378">Hydrolase</keyword>
<dbReference type="InterPro" id="IPR043504">
    <property type="entry name" value="Peptidase_S1_PA_chymotrypsin"/>
</dbReference>
<keyword evidence="1" id="KW-0732">Signal</keyword>
<evidence type="ECO:0000313" key="3">
    <source>
        <dbReference type="Proteomes" id="UP001589647"/>
    </source>
</evidence>
<organism evidence="2 3">
    <name type="scientific">Nonomuraea spiralis</name>
    <dbReference type="NCBI Taxonomy" id="46182"/>
    <lineage>
        <taxon>Bacteria</taxon>
        <taxon>Bacillati</taxon>
        <taxon>Actinomycetota</taxon>
        <taxon>Actinomycetes</taxon>
        <taxon>Streptosporangiales</taxon>
        <taxon>Streptosporangiaceae</taxon>
        <taxon>Nonomuraea</taxon>
    </lineage>
</organism>
<reference evidence="2 3" key="1">
    <citation type="submission" date="2024-09" db="EMBL/GenBank/DDBJ databases">
        <authorList>
            <person name="Sun Q."/>
            <person name="Mori K."/>
        </authorList>
    </citation>
    <scope>NUCLEOTIDE SEQUENCE [LARGE SCALE GENOMIC DNA]</scope>
    <source>
        <strain evidence="2 3">CCM 3426</strain>
    </source>
</reference>
<keyword evidence="3" id="KW-1185">Reference proteome</keyword>
<comment type="caution">
    <text evidence="2">The sequence shown here is derived from an EMBL/GenBank/DDBJ whole genome shotgun (WGS) entry which is preliminary data.</text>
</comment>
<feature type="signal peptide" evidence="1">
    <location>
        <begin position="1"/>
        <end position="26"/>
    </location>
</feature>
<protein>
    <submittedName>
        <fullName evidence="2">Trypsin-like serine peptidase</fullName>
        <ecNumber evidence="2">3.4.21.-</ecNumber>
    </submittedName>
</protein>
<name>A0ABV5IJW3_9ACTN</name>
<dbReference type="SUPFAM" id="SSF50494">
    <property type="entry name" value="Trypsin-like serine proteases"/>
    <property type="match status" value="1"/>
</dbReference>
<proteinExistence type="predicted"/>
<evidence type="ECO:0000256" key="1">
    <source>
        <dbReference type="SAM" id="SignalP"/>
    </source>
</evidence>
<dbReference type="InterPro" id="IPR009003">
    <property type="entry name" value="Peptidase_S1_PA"/>
</dbReference>
<dbReference type="Proteomes" id="UP001589647">
    <property type="component" value="Unassembled WGS sequence"/>
</dbReference>
<evidence type="ECO:0000313" key="2">
    <source>
        <dbReference type="EMBL" id="MFB9204781.1"/>
    </source>
</evidence>
<gene>
    <name evidence="2" type="ORF">ACFFV7_26550</name>
</gene>
<dbReference type="EMBL" id="JBHMEI010000020">
    <property type="protein sequence ID" value="MFB9204781.1"/>
    <property type="molecule type" value="Genomic_DNA"/>
</dbReference>
<dbReference type="GO" id="GO:0016787">
    <property type="term" value="F:hydrolase activity"/>
    <property type="evidence" value="ECO:0007669"/>
    <property type="project" value="UniProtKB-KW"/>
</dbReference>
<sequence>MRRALIALGAGLSLLGSALVAGPAQAATVVTVPLATVVEKARSVAGFWLADDAANLRNATPYTLRTVAGGERLTTGAVPDGPAYSVAPIGPENPPAGDLITTSGKVFFVGSDGLPHWCTGTSVQSNYRNLVATAGHCLLDTEAPMGSLGKWVFVPAYSDGAMPFGLYVGKHGIVHNDFENVLDYDRDYAFATVYNGVVPSSPDGLTGVGRLGDNVGGLGLAANQPLPPAADVFGYPAGLHPDGTGSYTGRTLERSTGPTFALRPARLPADRAVGVDSPFTGEGSLGSAWVTGYASDTRTGYLNGLTISVADTDGDNRYDTGISPYFDTGLIQVYRDAANRWTGSITYVSG</sequence>
<feature type="chain" id="PRO_5046948286" evidence="1">
    <location>
        <begin position="27"/>
        <end position="350"/>
    </location>
</feature>
<dbReference type="RefSeq" id="WP_189650320.1">
    <property type="nucleotide sequence ID" value="NZ_BMRC01000013.1"/>
</dbReference>